<feature type="domain" description="SAM" evidence="13">
    <location>
        <begin position="237"/>
        <end position="300"/>
    </location>
</feature>
<evidence type="ECO:0000313" key="16">
    <source>
        <dbReference type="Proteomes" id="UP000007797"/>
    </source>
</evidence>
<keyword evidence="5" id="KW-0547">Nucleotide-binding</keyword>
<dbReference type="GO" id="GO:0008270">
    <property type="term" value="F:zinc ion binding"/>
    <property type="evidence" value="ECO:0007669"/>
    <property type="project" value="UniProtKB-KW"/>
</dbReference>
<evidence type="ECO:0000313" key="15">
    <source>
        <dbReference type="EMBL" id="EGG25206.1"/>
    </source>
</evidence>
<proteinExistence type="predicted"/>
<dbReference type="PANTHER" id="PTHR10887">
    <property type="entry name" value="DNA2/NAM7 HELICASE FAMILY"/>
    <property type="match status" value="1"/>
</dbReference>
<keyword evidence="7" id="KW-0378">Hydrolase</keyword>
<feature type="compositionally biased region" description="Low complexity" evidence="12">
    <location>
        <begin position="215"/>
        <end position="233"/>
    </location>
</feature>
<dbReference type="InterPro" id="IPR041679">
    <property type="entry name" value="DNA2/NAM7-like_C"/>
</dbReference>
<dbReference type="CDD" id="cd18808">
    <property type="entry name" value="SF1_C_Upf1"/>
    <property type="match status" value="1"/>
</dbReference>
<evidence type="ECO:0000256" key="12">
    <source>
        <dbReference type="SAM" id="MobiDB-lite"/>
    </source>
</evidence>
<dbReference type="InterPro" id="IPR000967">
    <property type="entry name" value="Znf_NFX1"/>
</dbReference>
<gene>
    <name evidence="15" type="ORF">DFA_03454</name>
</gene>
<dbReference type="Pfam" id="PF13087">
    <property type="entry name" value="AAA_12"/>
    <property type="match status" value="1"/>
</dbReference>
<evidence type="ECO:0000256" key="6">
    <source>
        <dbReference type="ARBA" id="ARBA00022771"/>
    </source>
</evidence>
<dbReference type="InterPro" id="IPR057373">
    <property type="entry name" value="ZNFX1"/>
</dbReference>
<keyword evidence="9" id="KW-0862">Zinc</keyword>
<dbReference type="GO" id="GO:0005524">
    <property type="term" value="F:ATP binding"/>
    <property type="evidence" value="ECO:0007669"/>
    <property type="project" value="UniProtKB-KW"/>
</dbReference>
<dbReference type="GO" id="GO:0031380">
    <property type="term" value="C:nuclear RNA-directed RNA polymerase complex"/>
    <property type="evidence" value="ECO:0007669"/>
    <property type="project" value="TreeGrafter"/>
</dbReference>
<dbReference type="SMART" id="SM00454">
    <property type="entry name" value="SAM"/>
    <property type="match status" value="1"/>
</dbReference>
<dbReference type="KEGG" id="dfa:DFA_03454"/>
<dbReference type="PANTHER" id="PTHR10887:SF341">
    <property type="entry name" value="NFX1-TYPE ZINC FINGER-CONTAINING PROTEIN 1"/>
    <property type="match status" value="1"/>
</dbReference>
<feature type="compositionally biased region" description="Low complexity" evidence="12">
    <location>
        <begin position="164"/>
        <end position="174"/>
    </location>
</feature>
<dbReference type="Pfam" id="PF13086">
    <property type="entry name" value="AAA_11"/>
    <property type="match status" value="1"/>
</dbReference>
<keyword evidence="16" id="KW-1185">Reference proteome</keyword>
<dbReference type="GO" id="GO:0005694">
    <property type="term" value="C:chromosome"/>
    <property type="evidence" value="ECO:0007669"/>
    <property type="project" value="UniProtKB-ARBA"/>
</dbReference>
<evidence type="ECO:0000256" key="4">
    <source>
        <dbReference type="ARBA" id="ARBA00022737"/>
    </source>
</evidence>
<dbReference type="Gene3D" id="1.10.150.50">
    <property type="entry name" value="Transcription Factor, Ets-1"/>
    <property type="match status" value="1"/>
</dbReference>
<evidence type="ECO:0000256" key="10">
    <source>
        <dbReference type="ARBA" id="ARBA00022840"/>
    </source>
</evidence>
<feature type="region of interest" description="Disordered" evidence="12">
    <location>
        <begin position="1"/>
        <end position="50"/>
    </location>
</feature>
<dbReference type="GO" id="GO:0002376">
    <property type="term" value="P:immune system process"/>
    <property type="evidence" value="ECO:0007669"/>
    <property type="project" value="UniProtKB-KW"/>
</dbReference>
<feature type="compositionally biased region" description="Low complexity" evidence="12">
    <location>
        <begin position="131"/>
        <end position="155"/>
    </location>
</feature>
<dbReference type="SUPFAM" id="SSF57850">
    <property type="entry name" value="RING/U-box"/>
    <property type="match status" value="1"/>
</dbReference>
<dbReference type="Pfam" id="PF20173">
    <property type="entry name" value="ZnF_RZ-type"/>
    <property type="match status" value="1"/>
</dbReference>
<keyword evidence="4" id="KW-0677">Repeat</keyword>
<dbReference type="STRING" id="1054147.F4PHM2"/>
<evidence type="ECO:0000256" key="5">
    <source>
        <dbReference type="ARBA" id="ARBA00022741"/>
    </source>
</evidence>
<feature type="region of interest" description="Disordered" evidence="12">
    <location>
        <begin position="119"/>
        <end position="236"/>
    </location>
</feature>
<dbReference type="InterPro" id="IPR046439">
    <property type="entry name" value="ZF_RZ_dom"/>
</dbReference>
<evidence type="ECO:0000256" key="11">
    <source>
        <dbReference type="ARBA" id="ARBA00022859"/>
    </source>
</evidence>
<feature type="compositionally biased region" description="Polar residues" evidence="12">
    <location>
        <begin position="201"/>
        <end position="214"/>
    </location>
</feature>
<evidence type="ECO:0000256" key="8">
    <source>
        <dbReference type="ARBA" id="ARBA00022806"/>
    </source>
</evidence>
<dbReference type="OrthoDB" id="409395at2759"/>
<evidence type="ECO:0000256" key="9">
    <source>
        <dbReference type="ARBA" id="ARBA00022833"/>
    </source>
</evidence>
<feature type="compositionally biased region" description="Low complexity" evidence="12">
    <location>
        <begin position="307"/>
        <end position="316"/>
    </location>
</feature>
<dbReference type="InterPro" id="IPR027417">
    <property type="entry name" value="P-loop_NTPase"/>
</dbReference>
<dbReference type="CDD" id="cd06008">
    <property type="entry name" value="NF-X1-zinc-finger"/>
    <property type="match status" value="1"/>
</dbReference>
<dbReference type="EMBL" id="GL883006">
    <property type="protein sequence ID" value="EGG25206.1"/>
    <property type="molecule type" value="Genomic_DNA"/>
</dbReference>
<dbReference type="PROSITE" id="PS51981">
    <property type="entry name" value="ZF_RZ"/>
    <property type="match status" value="1"/>
</dbReference>
<dbReference type="GO" id="GO:0004386">
    <property type="term" value="F:helicase activity"/>
    <property type="evidence" value="ECO:0007669"/>
    <property type="project" value="UniProtKB-KW"/>
</dbReference>
<keyword evidence="2" id="KW-0963">Cytoplasm</keyword>
<keyword evidence="3" id="KW-0479">Metal-binding</keyword>
<keyword evidence="11" id="KW-0391">Immunity</keyword>
<evidence type="ECO:0000256" key="2">
    <source>
        <dbReference type="ARBA" id="ARBA00022490"/>
    </source>
</evidence>
<dbReference type="FunFam" id="3.40.50.300:FF:000326">
    <property type="entry name" value="P-loop containing nucleoside triphosphate hydrolase"/>
    <property type="match status" value="1"/>
</dbReference>
<dbReference type="GO" id="GO:0005737">
    <property type="term" value="C:cytoplasm"/>
    <property type="evidence" value="ECO:0007669"/>
    <property type="project" value="UniProtKB-SubCell"/>
</dbReference>
<feature type="region of interest" description="Disordered" evidence="12">
    <location>
        <begin position="307"/>
        <end position="334"/>
    </location>
</feature>
<dbReference type="RefSeq" id="XP_004363057.1">
    <property type="nucleotide sequence ID" value="XM_004363000.1"/>
</dbReference>
<dbReference type="GeneID" id="14877111"/>
<feature type="compositionally biased region" description="Basic and acidic residues" evidence="12">
    <location>
        <begin position="176"/>
        <end position="187"/>
    </location>
</feature>
<dbReference type="GO" id="GO:0016787">
    <property type="term" value="F:hydrolase activity"/>
    <property type="evidence" value="ECO:0007669"/>
    <property type="project" value="UniProtKB-KW"/>
</dbReference>
<dbReference type="Pfam" id="PF25396">
    <property type="entry name" value="ZNFX1"/>
    <property type="match status" value="1"/>
</dbReference>
<feature type="compositionally biased region" description="Basic and acidic residues" evidence="12">
    <location>
        <begin position="945"/>
        <end position="965"/>
    </location>
</feature>
<evidence type="ECO:0000256" key="7">
    <source>
        <dbReference type="ARBA" id="ARBA00022801"/>
    </source>
</evidence>
<feature type="compositionally biased region" description="Low complexity" evidence="12">
    <location>
        <begin position="190"/>
        <end position="200"/>
    </location>
</feature>
<dbReference type="InterPro" id="IPR047187">
    <property type="entry name" value="SF1_C_Upf1"/>
</dbReference>
<feature type="compositionally biased region" description="Acidic residues" evidence="12">
    <location>
        <begin position="970"/>
        <end position="982"/>
    </location>
</feature>
<evidence type="ECO:0000256" key="3">
    <source>
        <dbReference type="ARBA" id="ARBA00022723"/>
    </source>
</evidence>
<dbReference type="InterPro" id="IPR013761">
    <property type="entry name" value="SAM/pointed_sf"/>
</dbReference>
<dbReference type="OMA" id="CTEKCEW"/>
<sequence>MSQQNNTHSPPNNRFNNNNNNKNSFPNKLNNNNNNNNPSNNNQYVQQSQQQQPIIFNTNSIDVENDNEAMSHPKATLLREGTTSNKLAFPGSFQSKSPHQPIIINKAKLNDIQIEFGTALDSSDDDDGDMKMSSSSSSSSTSTISTTFNNNNNKYNKQKPSKPPSSSSSFNNKQSFKKDDNFKRNDGYKQQQQQQQQQQQSSYVKQPYQKNPTFNNNKPSYGNNNNNNNNNVNPKDWNTEKVISWLSSIGLEDAVPLFRENDITGQSLFAINPSFYGELGISKIGPKAIFENELNKLKESAASFSLSSSSSSSSSFNNNRSQQHRQPTRDLSVDYKPFPNTKTMDIYLKNQLDQLDAKQDVVSTLKSPMNQAKLNDILSRFNLEDSTVSFVIKLFAHESLLGSLLEVEVNTLYLMLKDSNFLGHFSNLPSFIKKDQVKTKLLLQKQLSTIFVQLSERFTTGIKSIPLELFVDIVDNSTFSKNEHIQNALTKLKQKKIMINEMGRSREYNQHNHNLPPHLAMDQSGNPIIGSSYKYQTLPIIPLSSEISQSKKLPEHLQAIKVGKYSSLEEYIDVQFCLLREDMIHPMREALNDEIDNPKQSRYLYRNASFKSLSCTYSALSFTVSFTPNRKLVWEKQSRLLKGSLIGFFNEDFKNVIWGVIEDRPIEGSLAKLTVSIQNDMTDDMIQYLFVHQFDMIESPAYFESYKNVLMSLQRIKDTLPFQRYLLNCDTETQPPAYIRRNPNIDFSSTFQDVEPRAHHNVTVSFPTELDQLDEYQLEAFKHCLRSEISLIQGLPGSGKTFIGRKLFELIYRHTQSIDHEKKVPILLVCYTNHALDQFLMGILGVTTNVIRIGSRSKEKDLEQFNIRNKIKRDTYQLQRFKERDHLTFLMKNILNDIIKPLNEDDINEIALYDHSETLYYQGKESCKKWLQSIKEIIFEENKKEYKKTPSRTPTEKKKVLRDWDVSSTSEDDDDSDQEDEEVVESLIKERNMLSADDDEEDANKLDIEKIDLSYPMWVMSQPSSDFREQDNINSLNVEERKLLYRHWQQCKIAVPLAQLNELKDRYSLLTKMILEHEDKAYADALVKADVVAATTTGASRLKRVMDAIKSKVVIIEEAAEVLESHVISIIPQSIEHLIMIGDHEQLKPTNSVYQLAKKYQLDLSLFERIIRNGMNYKTLYTQRRMVPNISQNILAIYPKMQNHHSVVERAKQLGNTLRGMPSNIHFLDHRNLESTNEHTSSKSNEFEADYVIGLADYLVKQNYKSSDMAILTPYTGQLLKIREKKRSLGNPDLDNLTIRTVDQFQGEEKDIIILSLVRSNPEKSSGFLAIRNRINVSLSRARNALYMVGNSQLLESANDIWSTIFENLKDNEQKQDQFGNHLRLRCENHHDTVTIIKQGSDFRNVPCGGCLQRCDYRLECTHQCPKTCHFDDPNHTIVTCIQTCERVHQKCGHQCTFHCHINECSPCTVQVDRILACGHKVRIACSVPVSSYICQEPCRKMRPDCGHACTDVCGRSCLEKRCNVEVTRTYPCGHDHKKPCQNKSTVCKTKCKTILDCGHTCGQACNNHVDGKHPVCTKSCDRILVCTHKCDPPHPCNQTCKPCAKKCSNKCPHSKCSRQCFAECIKCSEKCKLVACEHQAGCTKKCSEVCDAKPCEVRCTKLLKCRHQCIGICGMKCPTLCKVCSPDHKDSITLMTLSEFDDTDTFIQLDCNHTFHTESLDQHLNSVSDDGAVTLKRCPECNFVIYSSIVRYKDLLNKQWAKIEKIKEKLRNYISQEEIDRVVNHTEGFTAGHWFECPKGHLYYIGECGGAMEVSKCNECGSAIGGTNHALLSTNTHSNIDGSQGPQYRADHVPPEFRNVQFH</sequence>
<dbReference type="SUPFAM" id="SSF47769">
    <property type="entry name" value="SAM/Pointed domain"/>
    <property type="match status" value="1"/>
</dbReference>
<feature type="region of interest" description="Disordered" evidence="12">
    <location>
        <begin position="945"/>
        <end position="982"/>
    </location>
</feature>
<feature type="domain" description="RZ-type" evidence="14">
    <location>
        <begin position="1775"/>
        <end position="1846"/>
    </location>
</feature>
<reference evidence="16" key="1">
    <citation type="journal article" date="2011" name="Genome Res.">
        <title>Phylogeny-wide analysis of social amoeba genomes highlights ancient origins for complex intercellular communication.</title>
        <authorList>
            <person name="Heidel A.J."/>
            <person name="Lawal H.M."/>
            <person name="Felder M."/>
            <person name="Schilde C."/>
            <person name="Helps N.R."/>
            <person name="Tunggal B."/>
            <person name="Rivero F."/>
            <person name="John U."/>
            <person name="Schleicher M."/>
            <person name="Eichinger L."/>
            <person name="Platzer M."/>
            <person name="Noegel A.A."/>
            <person name="Schaap P."/>
            <person name="Gloeckner G."/>
        </authorList>
    </citation>
    <scope>NUCLEOTIDE SEQUENCE [LARGE SCALE GENOMIC DNA]</scope>
    <source>
        <strain evidence="16">SH3</strain>
    </source>
</reference>
<dbReference type="InterPro" id="IPR045055">
    <property type="entry name" value="DNA2/NAM7-like"/>
</dbReference>
<keyword evidence="8" id="KW-0347">Helicase</keyword>
<dbReference type="GO" id="GO:0031048">
    <property type="term" value="P:regulatory ncRNA-mediated heterochromatin formation"/>
    <property type="evidence" value="ECO:0007669"/>
    <property type="project" value="TreeGrafter"/>
</dbReference>
<organism evidence="15 16">
    <name type="scientific">Cavenderia fasciculata</name>
    <name type="common">Slime mold</name>
    <name type="synonym">Dictyostelium fasciculatum</name>
    <dbReference type="NCBI Taxonomy" id="261658"/>
    <lineage>
        <taxon>Eukaryota</taxon>
        <taxon>Amoebozoa</taxon>
        <taxon>Evosea</taxon>
        <taxon>Eumycetozoa</taxon>
        <taxon>Dictyostelia</taxon>
        <taxon>Acytosteliales</taxon>
        <taxon>Cavenderiaceae</taxon>
        <taxon>Cavenderia</taxon>
    </lineage>
</organism>
<dbReference type="SUPFAM" id="SSF52540">
    <property type="entry name" value="P-loop containing nucleoside triphosphate hydrolases"/>
    <property type="match status" value="1"/>
</dbReference>
<accession>F4PHM2</accession>
<protein>
    <submittedName>
        <fullName evidence="15">NF-X1-type zinc finger-containing protein</fullName>
    </submittedName>
</protein>
<evidence type="ECO:0000259" key="14">
    <source>
        <dbReference type="PROSITE" id="PS51981"/>
    </source>
</evidence>
<evidence type="ECO:0000259" key="13">
    <source>
        <dbReference type="PROSITE" id="PS50105"/>
    </source>
</evidence>
<dbReference type="Proteomes" id="UP000007797">
    <property type="component" value="Unassembled WGS sequence"/>
</dbReference>
<evidence type="ECO:0000256" key="1">
    <source>
        <dbReference type="ARBA" id="ARBA00004496"/>
    </source>
</evidence>
<keyword evidence="10" id="KW-0067">ATP-binding</keyword>
<dbReference type="Gene3D" id="3.40.50.300">
    <property type="entry name" value="P-loop containing nucleotide triphosphate hydrolases"/>
    <property type="match status" value="3"/>
</dbReference>
<dbReference type="PROSITE" id="PS50105">
    <property type="entry name" value="SAM_DOMAIN"/>
    <property type="match status" value="1"/>
</dbReference>
<dbReference type="Pfam" id="PF00536">
    <property type="entry name" value="SAM_1"/>
    <property type="match status" value="1"/>
</dbReference>
<dbReference type="SMART" id="SM00438">
    <property type="entry name" value="ZnF_NFX"/>
    <property type="match status" value="4"/>
</dbReference>
<dbReference type="InterPro" id="IPR001660">
    <property type="entry name" value="SAM"/>
</dbReference>
<comment type="subcellular location">
    <subcellularLocation>
        <location evidence="1">Cytoplasm</location>
    </subcellularLocation>
</comment>
<name>F4PHM2_CACFS</name>
<dbReference type="InterPro" id="IPR041677">
    <property type="entry name" value="DNA2/NAM7_AAA_11"/>
</dbReference>
<keyword evidence="6" id="KW-0863">Zinc-finger</keyword>